<dbReference type="RefSeq" id="WP_012862757.1">
    <property type="nucleotide sequence ID" value="NC_013517.1"/>
</dbReference>
<dbReference type="eggNOG" id="ENOG50331ZK">
    <property type="taxonomic scope" value="Bacteria"/>
</dbReference>
<evidence type="ECO:0000313" key="2">
    <source>
        <dbReference type="Proteomes" id="UP000000845"/>
    </source>
</evidence>
<dbReference type="KEGG" id="str:Sterm_3335"/>
<dbReference type="HOGENOM" id="CLU_159929_0_0_0"/>
<reference evidence="1 2" key="2">
    <citation type="journal article" date="2010" name="Stand. Genomic Sci.">
        <title>Complete genome sequence of Sebaldella termitidis type strain (NCTC 11300).</title>
        <authorList>
            <person name="Harmon-Smith M."/>
            <person name="Celia L."/>
            <person name="Chertkov O."/>
            <person name="Lapidus A."/>
            <person name="Copeland A."/>
            <person name="Glavina Del Rio T."/>
            <person name="Nolan M."/>
            <person name="Lucas S."/>
            <person name="Tice H."/>
            <person name="Cheng J.F."/>
            <person name="Han C."/>
            <person name="Detter J.C."/>
            <person name="Bruce D."/>
            <person name="Goodwin L."/>
            <person name="Pitluck S."/>
            <person name="Pati A."/>
            <person name="Liolios K."/>
            <person name="Ivanova N."/>
            <person name="Mavromatis K."/>
            <person name="Mikhailova N."/>
            <person name="Chen A."/>
            <person name="Palaniappan K."/>
            <person name="Land M."/>
            <person name="Hauser L."/>
            <person name="Chang Y.J."/>
            <person name="Jeffries C.D."/>
            <person name="Brettin T."/>
            <person name="Goker M."/>
            <person name="Beck B."/>
            <person name="Bristow J."/>
            <person name="Eisen J.A."/>
            <person name="Markowitz V."/>
            <person name="Hugenholtz P."/>
            <person name="Kyrpides N.C."/>
            <person name="Klenk H.P."/>
            <person name="Chen F."/>
        </authorList>
    </citation>
    <scope>NUCLEOTIDE SEQUENCE [LARGE SCALE GENOMIC DNA]</scope>
    <source>
        <strain evidence="2">ATCC 33386 / NCTC 11300</strain>
    </source>
</reference>
<organism evidence="1 2">
    <name type="scientific">Sebaldella termitidis (strain ATCC 33386 / NCTC 11300)</name>
    <dbReference type="NCBI Taxonomy" id="526218"/>
    <lineage>
        <taxon>Bacteria</taxon>
        <taxon>Fusobacteriati</taxon>
        <taxon>Fusobacteriota</taxon>
        <taxon>Fusobacteriia</taxon>
        <taxon>Fusobacteriales</taxon>
        <taxon>Leptotrichiaceae</taxon>
        <taxon>Sebaldella</taxon>
    </lineage>
</organism>
<dbReference type="EMBL" id="CP001739">
    <property type="protein sequence ID" value="ACZ10175.1"/>
    <property type="molecule type" value="Genomic_DNA"/>
</dbReference>
<accession>D1AQB5</accession>
<sequence>MKTGMFNNHKIEKLIEKRRQLHPNDPSVYRIWEELTEIFSKDKKTTIEYFERYCKEDKAYWISEVFDDISEKLQSWKFIECLENLQKKYPDIDMQIDIDYAKKAME</sequence>
<protein>
    <submittedName>
        <fullName evidence="1">Uncharacterized protein</fullName>
    </submittedName>
</protein>
<name>D1AQB5_SEBTE</name>
<keyword evidence="2" id="KW-1185">Reference proteome</keyword>
<reference evidence="2" key="1">
    <citation type="submission" date="2009-09" db="EMBL/GenBank/DDBJ databases">
        <title>The complete chromosome of Sebaldella termitidis ATCC 33386.</title>
        <authorList>
            <consortium name="US DOE Joint Genome Institute (JGI-PGF)"/>
            <person name="Lucas S."/>
            <person name="Copeland A."/>
            <person name="Lapidus A."/>
            <person name="Glavina del Rio T."/>
            <person name="Dalin E."/>
            <person name="Tice H."/>
            <person name="Bruce D."/>
            <person name="Goodwin L."/>
            <person name="Pitluck S."/>
            <person name="Kyrpides N."/>
            <person name="Mavromatis K."/>
            <person name="Ivanova N."/>
            <person name="Mikhailova N."/>
            <person name="Sims D."/>
            <person name="Meincke L."/>
            <person name="Brettin T."/>
            <person name="Detter J.C."/>
            <person name="Han C."/>
            <person name="Larimer F."/>
            <person name="Land M."/>
            <person name="Hauser L."/>
            <person name="Markowitz V."/>
            <person name="Cheng J.F."/>
            <person name="Hugenholtz P."/>
            <person name="Woyke T."/>
            <person name="Wu D."/>
            <person name="Eisen J.A."/>
        </authorList>
    </citation>
    <scope>NUCLEOTIDE SEQUENCE [LARGE SCALE GENOMIC DNA]</scope>
    <source>
        <strain evidence="2">ATCC 33386 / NCTC 11300</strain>
    </source>
</reference>
<evidence type="ECO:0000313" key="1">
    <source>
        <dbReference type="EMBL" id="ACZ10175.1"/>
    </source>
</evidence>
<proteinExistence type="predicted"/>
<gene>
    <name evidence="1" type="ordered locus">Sterm_3335</name>
</gene>
<dbReference type="STRING" id="526218.Sterm_3335"/>
<dbReference type="Proteomes" id="UP000000845">
    <property type="component" value="Chromosome"/>
</dbReference>
<dbReference type="AlphaFoldDB" id="D1AQB5"/>